<dbReference type="EMBL" id="LQBL01000005">
    <property type="protein sequence ID" value="KUG57440.1"/>
    <property type="molecule type" value="Genomic_DNA"/>
</dbReference>
<gene>
    <name evidence="1" type="ORF">AVL62_13530</name>
</gene>
<reference evidence="1 2" key="1">
    <citation type="submission" date="2015-12" db="EMBL/GenBank/DDBJ databases">
        <title>Serinicoccus chungangenesis strain CD08_5 genome sequencing and assembly.</title>
        <authorList>
            <person name="Chander A.M."/>
            <person name="Kaur G."/>
            <person name="Nair G.R."/>
            <person name="Dhawan D.K."/>
            <person name="Kochhar R.K."/>
            <person name="Mayilraj S."/>
            <person name="Bhadada S.K."/>
        </authorList>
    </citation>
    <scope>NUCLEOTIDE SEQUENCE [LARGE SCALE GENOMIC DNA]</scope>
    <source>
        <strain evidence="1 2">CD08_5</strain>
    </source>
</reference>
<dbReference type="AlphaFoldDB" id="A0A0W8ICL0"/>
<dbReference type="NCBIfam" id="TIGR02243">
    <property type="entry name" value="putative baseplate assembly protein"/>
    <property type="match status" value="1"/>
</dbReference>
<dbReference type="Proteomes" id="UP000054837">
    <property type="component" value="Unassembled WGS sequence"/>
</dbReference>
<dbReference type="STRING" id="767452.AVL62_13530"/>
<sequence>MTTELPLLAEVGLEARRSLIRGRTDIDGIDRVEVLSNHVGQPGHVAGAPPQRTLVVHLVNGPVPTGWGTSEVRVLGGVREDPSLNPVEVLWAHDAVRIAGASGQPPVALPEVTAADRDLVAATVPEDRREGAFVLRTSSSGDFSTYRVRLVGPGGEGAPLGIDLPLSVSPVRFTVDCPADDDCALPSTPVPVVEDLLPGDYLARDYEALRVRLLDRLSTVLPVWTDRSPADPGVMMVELFAAVGDRLAGWQDAVAAEAYLPTARRRTSVRRHARLLAYPMHEGCSARTLLSFDVPSALTVPAGVAVTDLPAAADVVTAADAADVGGTVFETAVGATLHPARNAIPLHAWGDSDHRLEPGATAGYVVTAVGVDPELASGDLLVLAERPVGGDVSQGDPNRRYPVRLTSDPLRHDDVLEPGLWVWELRWSVADALTGPLQVTLPGAAQPVAVALGNVVPADDGASVARQPLVPPTVGMSAYWPRVSHPTVATVDRAYPTDAPAAELLHPDPRAALPWLELDDGQHTWTPRPDLLASGRLDTHLVVEPEPGGVARLRFGDGVTGRRPAVGTTFAASYRRGGGRRGNLAADRLVRRLAAPDGTDPFGGLSVQVWNPVPATGGTDPEPMEDVVQLAPAAFRTQLRAVTSPDYATVAEQHPGVQRAVARRRWSGSWFTQAVTLDPVAAYADDPTVAQDVAAALEVRRMAGIDVTLERPLMVALSIALTACLHRDAPHAPTEAALRRAFTSGLREDGSPGFFHVDRFTFGQQVRLSDVVATAMGVQGVAWVEVSAFSRATATPSAAADTLAAGVIEAGPREVLRCDSDPSNPEHGRLELTVRGGT</sequence>
<comment type="caution">
    <text evidence="1">The sequence shown here is derived from an EMBL/GenBank/DDBJ whole genome shotgun (WGS) entry which is preliminary data.</text>
</comment>
<organism evidence="1 2">
    <name type="scientific">Serinicoccus chungangensis</name>
    <dbReference type="NCBI Taxonomy" id="767452"/>
    <lineage>
        <taxon>Bacteria</taxon>
        <taxon>Bacillati</taxon>
        <taxon>Actinomycetota</taxon>
        <taxon>Actinomycetes</taxon>
        <taxon>Micrococcales</taxon>
        <taxon>Ornithinimicrobiaceae</taxon>
        <taxon>Serinicoccus</taxon>
    </lineage>
</organism>
<protein>
    <submittedName>
        <fullName evidence="1">Uncharacterized protein</fullName>
    </submittedName>
</protein>
<evidence type="ECO:0000313" key="1">
    <source>
        <dbReference type="EMBL" id="KUG57440.1"/>
    </source>
</evidence>
<proteinExistence type="predicted"/>
<name>A0A0W8ICL0_9MICO</name>
<keyword evidence="2" id="KW-1185">Reference proteome</keyword>
<dbReference type="RefSeq" id="WP_058890275.1">
    <property type="nucleotide sequence ID" value="NZ_LQBL01000005.1"/>
</dbReference>
<evidence type="ECO:0000313" key="2">
    <source>
        <dbReference type="Proteomes" id="UP000054837"/>
    </source>
</evidence>
<accession>A0A0W8ICL0</accession>
<dbReference type="InterPro" id="IPR011749">
    <property type="entry name" value="CHP02243"/>
</dbReference>
<dbReference type="OrthoDB" id="9027184at2"/>